<feature type="domain" description="PNPLA" evidence="5">
    <location>
        <begin position="7"/>
        <end position="174"/>
    </location>
</feature>
<dbReference type="EMBL" id="ABCC02000002">
    <property type="protein sequence ID" value="EDP19346.1"/>
    <property type="molecule type" value="Genomic_DNA"/>
</dbReference>
<evidence type="ECO:0000259" key="5">
    <source>
        <dbReference type="PROSITE" id="PS51635"/>
    </source>
</evidence>
<feature type="short sequence motif" description="GXSXG" evidence="4">
    <location>
        <begin position="38"/>
        <end position="42"/>
    </location>
</feature>
<evidence type="ECO:0000313" key="7">
    <source>
        <dbReference type="Proteomes" id="UP000005396"/>
    </source>
</evidence>
<dbReference type="SUPFAM" id="SSF52151">
    <property type="entry name" value="FabD/lysophospholipase-like"/>
    <property type="match status" value="1"/>
</dbReference>
<dbReference type="PANTHER" id="PTHR14226">
    <property type="entry name" value="NEUROPATHY TARGET ESTERASE/SWISS CHEESE D.MELANOGASTER"/>
    <property type="match status" value="1"/>
</dbReference>
<dbReference type="GO" id="GO:0016787">
    <property type="term" value="F:hydrolase activity"/>
    <property type="evidence" value="ECO:0007669"/>
    <property type="project" value="UniProtKB-UniRule"/>
</dbReference>
<dbReference type="PROSITE" id="PS51635">
    <property type="entry name" value="PNPLA"/>
    <property type="match status" value="1"/>
</dbReference>
<evidence type="ECO:0000256" key="2">
    <source>
        <dbReference type="ARBA" id="ARBA00022963"/>
    </source>
</evidence>
<dbReference type="InterPro" id="IPR050301">
    <property type="entry name" value="NTE"/>
</dbReference>
<name>A8RGN6_ENTBW</name>
<comment type="caution">
    <text evidence="6">The sequence shown here is derived from an EMBL/GenBank/DDBJ whole genome shotgun (WGS) entry which is preliminary data.</text>
</comment>
<evidence type="ECO:0000256" key="4">
    <source>
        <dbReference type="PROSITE-ProRule" id="PRU01161"/>
    </source>
</evidence>
<dbReference type="InterPro" id="IPR045943">
    <property type="entry name" value="DUF6363"/>
</dbReference>
<feature type="short sequence motif" description="DGA/G" evidence="4">
    <location>
        <begin position="161"/>
        <end position="163"/>
    </location>
</feature>
<dbReference type="AlphaFoldDB" id="A8RGN6"/>
<dbReference type="Pfam" id="PF01734">
    <property type="entry name" value="Patatin"/>
    <property type="match status" value="1"/>
</dbReference>
<dbReference type="Pfam" id="PF19890">
    <property type="entry name" value="DUF6363"/>
    <property type="match status" value="1"/>
</dbReference>
<feature type="short sequence motif" description="GXGXXG" evidence="4">
    <location>
        <begin position="11"/>
        <end position="16"/>
    </location>
</feature>
<feature type="active site" description="Nucleophile" evidence="4">
    <location>
        <position position="40"/>
    </location>
</feature>
<reference evidence="6 7" key="1">
    <citation type="submission" date="2007-08" db="EMBL/GenBank/DDBJ databases">
        <authorList>
            <person name="Fulton L."/>
            <person name="Clifton S."/>
            <person name="Fulton B."/>
            <person name="Xu J."/>
            <person name="Minx P."/>
            <person name="Pepin K.H."/>
            <person name="Johnson M."/>
            <person name="Thiruvilangam P."/>
            <person name="Bhonagiri V."/>
            <person name="Nash W.E."/>
            <person name="Mardis E.R."/>
            <person name="Wilson R.K."/>
        </authorList>
    </citation>
    <scope>NUCLEOTIDE SEQUENCE [LARGE SCALE GENOMIC DNA]</scope>
    <source>
        <strain evidence="7">ATCC BAA-613 / DSM 15670 / CCUG 46953 / JCM 12243 / WAL 16351</strain>
    </source>
</reference>
<accession>A8RGN6</accession>
<proteinExistence type="predicted"/>
<keyword evidence="3 4" id="KW-0443">Lipid metabolism</keyword>
<gene>
    <name evidence="6" type="ORF">CLOBOL_00183</name>
</gene>
<dbReference type="Proteomes" id="UP000005396">
    <property type="component" value="Unassembled WGS sequence"/>
</dbReference>
<dbReference type="InterPro" id="IPR016035">
    <property type="entry name" value="Acyl_Trfase/lysoPLipase"/>
</dbReference>
<dbReference type="HOGENOM" id="CLU_048271_1_0_9"/>
<dbReference type="GO" id="GO:0016042">
    <property type="term" value="P:lipid catabolic process"/>
    <property type="evidence" value="ECO:0007669"/>
    <property type="project" value="UniProtKB-UniRule"/>
</dbReference>
<organism evidence="6 7">
    <name type="scientific">Enterocloster bolteae (strain ATCC BAA-613 / DSM 15670 / CCUG 46953 / JCM 12243 / WAL 16351)</name>
    <name type="common">Clostridium bolteae</name>
    <dbReference type="NCBI Taxonomy" id="411902"/>
    <lineage>
        <taxon>Bacteria</taxon>
        <taxon>Bacillati</taxon>
        <taxon>Bacillota</taxon>
        <taxon>Clostridia</taxon>
        <taxon>Lachnospirales</taxon>
        <taxon>Lachnospiraceae</taxon>
        <taxon>Enterocloster</taxon>
    </lineage>
</organism>
<keyword evidence="2 4" id="KW-0442">Lipid degradation</keyword>
<sequence>MEMKTGIVVEGGGMRGIYAAGVLDVLLEHGIKADGLVGVSAGAIHGCSFVAGQAGRSIRYNLKYCRDPRYMSFRSLVMTGDLVGNEFCYHELPERLDPFDNDAFEASPMEFYATCTDVETGRPVYHRCGSLRGENIQWIRASASMPLVSRIVEIDGQKLLDGGVSDSIPVAAFRKMGFKRSLVILTRPDGYRKKPNQMLPAIRRVYRRYPEFIKTMECRHLMYNRELEEVRRMESAGEIFVIRPSRLIKISRTENRPEKIQQMYDLGRLDGMKALQDTAVFLGLDPAAQA</sequence>
<evidence type="ECO:0000256" key="1">
    <source>
        <dbReference type="ARBA" id="ARBA00022801"/>
    </source>
</evidence>
<protein>
    <recommendedName>
        <fullName evidence="5">PNPLA domain-containing protein</fullName>
    </recommendedName>
</protein>
<evidence type="ECO:0000256" key="3">
    <source>
        <dbReference type="ARBA" id="ARBA00023098"/>
    </source>
</evidence>
<feature type="active site" description="Proton acceptor" evidence="4">
    <location>
        <position position="161"/>
    </location>
</feature>
<evidence type="ECO:0000313" key="6">
    <source>
        <dbReference type="EMBL" id="EDP19346.1"/>
    </source>
</evidence>
<dbReference type="Gene3D" id="3.40.1090.10">
    <property type="entry name" value="Cytosolic phospholipase A2 catalytic domain"/>
    <property type="match status" value="2"/>
</dbReference>
<dbReference type="eggNOG" id="COG4667">
    <property type="taxonomic scope" value="Bacteria"/>
</dbReference>
<reference evidence="6 7" key="2">
    <citation type="submission" date="2007-09" db="EMBL/GenBank/DDBJ databases">
        <title>Draft genome sequence of Clostridium bolteae (ATCC BAA-613).</title>
        <authorList>
            <person name="Sudarsanam P."/>
            <person name="Ley R."/>
            <person name="Guruge J."/>
            <person name="Turnbaugh P.J."/>
            <person name="Mahowald M."/>
            <person name="Liep D."/>
            <person name="Gordon J."/>
        </authorList>
    </citation>
    <scope>NUCLEOTIDE SEQUENCE [LARGE SCALE GENOMIC DNA]</scope>
    <source>
        <strain evidence="7">ATCC BAA-613 / DSM 15670 / CCUG 46953 / JCM 12243 / WAL 16351</strain>
    </source>
</reference>
<dbReference type="PANTHER" id="PTHR14226:SF25">
    <property type="entry name" value="PHOSPHOESTERASE"/>
    <property type="match status" value="1"/>
</dbReference>
<keyword evidence="1 4" id="KW-0378">Hydrolase</keyword>
<dbReference type="InterPro" id="IPR002641">
    <property type="entry name" value="PNPLA_dom"/>
</dbReference>
<dbReference type="PaxDb" id="411902-CLOBOL_00183"/>
<dbReference type="InterPro" id="IPR037483">
    <property type="entry name" value="YjjU-like"/>
</dbReference>
<dbReference type="CDD" id="cd07208">
    <property type="entry name" value="Pat_hypo_Ecoli_yjju_like"/>
    <property type="match status" value="1"/>
</dbReference>